<sequence length="134" mass="14571">MDRKLINGGSIKLQLSTARRCCPRAPTSRRTSSPPSFSHLLARPGRRSPSPRRGLLQGAERSLHAELAGGGVTTSSLRRDGGCAQPPLNRSTPLRLVLPPSFPPALNRLCLICTPLFDHLVKNEGMFINEFGSF</sequence>
<evidence type="ECO:0000313" key="3">
    <source>
        <dbReference type="EnsemblPlants" id="PNT66148"/>
    </source>
</evidence>
<evidence type="ECO:0000256" key="1">
    <source>
        <dbReference type="SAM" id="MobiDB-lite"/>
    </source>
</evidence>
<protein>
    <submittedName>
        <fullName evidence="2 3">Uncharacterized protein</fullName>
    </submittedName>
</protein>
<evidence type="ECO:0000313" key="4">
    <source>
        <dbReference type="Proteomes" id="UP000008810"/>
    </source>
</evidence>
<gene>
    <name evidence="2" type="ORF">BRADI_3g07778v3</name>
</gene>
<name>A0A2K2CVU2_BRADI</name>
<dbReference type="AlphaFoldDB" id="A0A2K2CVU2"/>
<dbReference type="EMBL" id="CM000882">
    <property type="protein sequence ID" value="PNT66148.1"/>
    <property type="molecule type" value="Genomic_DNA"/>
</dbReference>
<dbReference type="EnsemblPlants" id="PNT66148">
    <property type="protein sequence ID" value="PNT66148"/>
    <property type="gene ID" value="BRADI_3g07778v3"/>
</dbReference>
<organism evidence="2">
    <name type="scientific">Brachypodium distachyon</name>
    <name type="common">Purple false brome</name>
    <name type="synonym">Trachynia distachya</name>
    <dbReference type="NCBI Taxonomy" id="15368"/>
    <lineage>
        <taxon>Eukaryota</taxon>
        <taxon>Viridiplantae</taxon>
        <taxon>Streptophyta</taxon>
        <taxon>Embryophyta</taxon>
        <taxon>Tracheophyta</taxon>
        <taxon>Spermatophyta</taxon>
        <taxon>Magnoliopsida</taxon>
        <taxon>Liliopsida</taxon>
        <taxon>Poales</taxon>
        <taxon>Poaceae</taxon>
        <taxon>BOP clade</taxon>
        <taxon>Pooideae</taxon>
        <taxon>Stipodae</taxon>
        <taxon>Brachypodieae</taxon>
        <taxon>Brachypodium</taxon>
    </lineage>
</organism>
<evidence type="ECO:0000313" key="2">
    <source>
        <dbReference type="EMBL" id="PNT66150.1"/>
    </source>
</evidence>
<dbReference type="Proteomes" id="UP000008810">
    <property type="component" value="Chromosome 3"/>
</dbReference>
<feature type="region of interest" description="Disordered" evidence="1">
    <location>
        <begin position="22"/>
        <end position="54"/>
    </location>
</feature>
<reference evidence="3" key="3">
    <citation type="submission" date="2018-08" db="UniProtKB">
        <authorList>
            <consortium name="EnsemblPlants"/>
        </authorList>
    </citation>
    <scope>IDENTIFICATION</scope>
    <source>
        <strain evidence="3">cv. Bd21</strain>
    </source>
</reference>
<dbReference type="EnsemblPlants" id="PNT66150">
    <property type="protein sequence ID" value="PNT66150"/>
    <property type="gene ID" value="BRADI_3g07778v3"/>
</dbReference>
<feature type="region of interest" description="Disordered" evidence="1">
    <location>
        <begin position="68"/>
        <end position="90"/>
    </location>
</feature>
<dbReference type="Gramene" id="PNT66150">
    <property type="protein sequence ID" value="PNT66150"/>
    <property type="gene ID" value="BRADI_3g07778v3"/>
</dbReference>
<accession>A0A2K2CVU2</accession>
<dbReference type="InParanoid" id="A0A2K2CVU2"/>
<dbReference type="EMBL" id="CM000882">
    <property type="protein sequence ID" value="PNT66150.1"/>
    <property type="molecule type" value="Genomic_DNA"/>
</dbReference>
<dbReference type="ExpressionAtlas" id="A0A2K2CVU2">
    <property type="expression patterns" value="baseline and differential"/>
</dbReference>
<feature type="compositionally biased region" description="Low complexity" evidence="1">
    <location>
        <begin position="23"/>
        <end position="36"/>
    </location>
</feature>
<keyword evidence="4" id="KW-1185">Reference proteome</keyword>
<reference evidence="2" key="2">
    <citation type="submission" date="2017-06" db="EMBL/GenBank/DDBJ databases">
        <title>WGS assembly of Brachypodium distachyon.</title>
        <authorList>
            <consortium name="The International Brachypodium Initiative"/>
            <person name="Lucas S."/>
            <person name="Harmon-Smith M."/>
            <person name="Lail K."/>
            <person name="Tice H."/>
            <person name="Grimwood J."/>
            <person name="Bruce D."/>
            <person name="Barry K."/>
            <person name="Shu S."/>
            <person name="Lindquist E."/>
            <person name="Wang M."/>
            <person name="Pitluck S."/>
            <person name="Vogel J.P."/>
            <person name="Garvin D.F."/>
            <person name="Mockler T.C."/>
            <person name="Schmutz J."/>
            <person name="Rokhsar D."/>
            <person name="Bevan M.W."/>
        </authorList>
    </citation>
    <scope>NUCLEOTIDE SEQUENCE</scope>
    <source>
        <strain evidence="2">Bd21</strain>
    </source>
</reference>
<dbReference type="Gramene" id="PNT66148">
    <property type="protein sequence ID" value="PNT66148"/>
    <property type="gene ID" value="BRADI_3g07778v3"/>
</dbReference>
<proteinExistence type="predicted"/>
<reference evidence="2 3" key="1">
    <citation type="journal article" date="2010" name="Nature">
        <title>Genome sequencing and analysis of the model grass Brachypodium distachyon.</title>
        <authorList>
            <consortium name="International Brachypodium Initiative"/>
        </authorList>
    </citation>
    <scope>NUCLEOTIDE SEQUENCE [LARGE SCALE GENOMIC DNA]</scope>
    <source>
        <strain evidence="2 3">Bd21</strain>
    </source>
</reference>